<proteinExistence type="predicted"/>
<comment type="caution">
    <text evidence="1">The sequence shown here is derived from an EMBL/GenBank/DDBJ whole genome shotgun (WGS) entry which is preliminary data.</text>
</comment>
<dbReference type="PROSITE" id="PS51273">
    <property type="entry name" value="GATASE_TYPE_1"/>
    <property type="match status" value="1"/>
</dbReference>
<evidence type="ECO:0000313" key="1">
    <source>
        <dbReference type="EMBL" id="CAI0450997.1"/>
    </source>
</evidence>
<dbReference type="SUPFAM" id="SSF52317">
    <property type="entry name" value="Class I glutamine amidotransferase-like"/>
    <property type="match status" value="1"/>
</dbReference>
<dbReference type="InterPro" id="IPR044668">
    <property type="entry name" value="PuuD-like"/>
</dbReference>
<dbReference type="EMBL" id="CAMGYJ010000007">
    <property type="protein sequence ID" value="CAI0450997.1"/>
    <property type="molecule type" value="Genomic_DNA"/>
</dbReference>
<dbReference type="PANTHER" id="PTHR43235:SF1">
    <property type="entry name" value="GLUTAMINE AMIDOTRANSFERASE PB2B2.05-RELATED"/>
    <property type="match status" value="1"/>
</dbReference>
<dbReference type="InterPro" id="IPR029062">
    <property type="entry name" value="Class_I_gatase-like"/>
</dbReference>
<dbReference type="Pfam" id="PF07722">
    <property type="entry name" value="Peptidase_C26"/>
    <property type="match status" value="1"/>
</dbReference>
<dbReference type="CDD" id="cd01745">
    <property type="entry name" value="GATase1_2"/>
    <property type="match status" value="1"/>
</dbReference>
<protein>
    <submittedName>
        <fullName evidence="1">Uncharacterized protein</fullName>
    </submittedName>
</protein>
<reference evidence="1" key="1">
    <citation type="submission" date="2022-08" db="EMBL/GenBank/DDBJ databases">
        <authorList>
            <person name="Gutierrez-Valencia J."/>
        </authorList>
    </citation>
    <scope>NUCLEOTIDE SEQUENCE</scope>
</reference>
<dbReference type="PANTHER" id="PTHR43235">
    <property type="entry name" value="GLUTAMINE AMIDOTRANSFERASE PB2B2.05-RELATED"/>
    <property type="match status" value="1"/>
</dbReference>
<dbReference type="InterPro" id="IPR011697">
    <property type="entry name" value="Peptidase_C26"/>
</dbReference>
<dbReference type="AlphaFoldDB" id="A0AAV0MXG5"/>
<dbReference type="GO" id="GO:0005829">
    <property type="term" value="C:cytosol"/>
    <property type="evidence" value="ECO:0007669"/>
    <property type="project" value="TreeGrafter"/>
</dbReference>
<accession>A0AAV0MXG5</accession>
<dbReference type="GO" id="GO:0016811">
    <property type="term" value="F:hydrolase activity, acting on carbon-nitrogen (but not peptide) bonds, in linear amides"/>
    <property type="evidence" value="ECO:0007669"/>
    <property type="project" value="InterPro"/>
</dbReference>
<gene>
    <name evidence="1" type="ORF">LITE_LOCUS30717</name>
</gene>
<keyword evidence="2" id="KW-1185">Reference proteome</keyword>
<dbReference type="Gene3D" id="3.40.50.880">
    <property type="match status" value="1"/>
</dbReference>
<organism evidence="1 2">
    <name type="scientific">Linum tenue</name>
    <dbReference type="NCBI Taxonomy" id="586396"/>
    <lineage>
        <taxon>Eukaryota</taxon>
        <taxon>Viridiplantae</taxon>
        <taxon>Streptophyta</taxon>
        <taxon>Embryophyta</taxon>
        <taxon>Tracheophyta</taxon>
        <taxon>Spermatophyta</taxon>
        <taxon>Magnoliopsida</taxon>
        <taxon>eudicotyledons</taxon>
        <taxon>Gunneridae</taxon>
        <taxon>Pentapetalae</taxon>
        <taxon>rosids</taxon>
        <taxon>fabids</taxon>
        <taxon>Malpighiales</taxon>
        <taxon>Linaceae</taxon>
        <taxon>Linum</taxon>
    </lineage>
</organism>
<dbReference type="Proteomes" id="UP001154282">
    <property type="component" value="Unassembled WGS sequence"/>
</dbReference>
<sequence>MDAGAAPSPHRDQLSVILPRVLIVSRRTLRKNKFVDFVGEYHLDLIVGYGAVPVIVPRVTGVHMLLDSFEPIHGVLLCEGEDIDPSLYAADADAAGLSPEEFEEVKRLHASDTAVDREKDSIELSLAKLCLERNIPFLGICRGSQVLNVACGGTLYQDVERELSKSPAGGSVATKHIDYDNYDGHRHPIAVAEGTPLRDWFRDSLVEDGMGIWVNSYHHQGVKRLAQRFVPMAFGPDGLVEGFYDPDAYNPEEGKFIMGLQFHPERMRDPDTDRFDYPGCPRAYQEFVKAVIAYQKKLVSGSTSSVGKAVKLDEEMEKKRKVIVRSFSIARNMYSAGSTDENSEFCVVWICIACMQSNTALSVQQETRLKQMGATVRNGGSYIQRLKLNEEREKLARNVMGKMSADQLSDLLSFYHMMSQICSDVLERKLHFDVALD</sequence>
<evidence type="ECO:0000313" key="2">
    <source>
        <dbReference type="Proteomes" id="UP001154282"/>
    </source>
</evidence>
<name>A0AAV0MXG5_9ROSI</name>